<accession>A0A2J7ZU85</accession>
<sequence length="193" mass="19044">MPGCIMIAPYGNSTRNSSRTLEAEGGGAPVCVDWRDSGCDCDGGVGVDRAENGADWRPEVDARPALAAAAELAAATAGGSAVPSRPPTSSIRSCTLATPPMFMSAPAAYTAAWQSPGLCSAPPPDAGEGDGAPLASVRGEGAEGEQRAATSLSSASSCGTPRHAAMASCGRAGGGGGSGASLRFIVSMKDRSK</sequence>
<feature type="compositionally biased region" description="Polar residues" evidence="1">
    <location>
        <begin position="148"/>
        <end position="159"/>
    </location>
</feature>
<dbReference type="EMBL" id="PGGS01000457">
    <property type="protein sequence ID" value="PNH03833.1"/>
    <property type="molecule type" value="Genomic_DNA"/>
</dbReference>
<dbReference type="Proteomes" id="UP000236333">
    <property type="component" value="Unassembled WGS sequence"/>
</dbReference>
<gene>
    <name evidence="2" type="ORF">TSOC_010072</name>
</gene>
<name>A0A2J7ZU85_9CHLO</name>
<comment type="caution">
    <text evidence="2">The sequence shown here is derived from an EMBL/GenBank/DDBJ whole genome shotgun (WGS) entry which is preliminary data.</text>
</comment>
<dbReference type="AlphaFoldDB" id="A0A2J7ZU85"/>
<reference evidence="2 3" key="1">
    <citation type="journal article" date="2017" name="Mol. Biol. Evol.">
        <title>The 4-celled Tetrabaena socialis nuclear genome reveals the essential components for genetic control of cell number at the origin of multicellularity in the volvocine lineage.</title>
        <authorList>
            <person name="Featherston J."/>
            <person name="Arakaki Y."/>
            <person name="Hanschen E.R."/>
            <person name="Ferris P.J."/>
            <person name="Michod R.E."/>
            <person name="Olson B.J.S.C."/>
            <person name="Nozaki H."/>
            <person name="Durand P.M."/>
        </authorList>
    </citation>
    <scope>NUCLEOTIDE SEQUENCE [LARGE SCALE GENOMIC DNA]</scope>
    <source>
        <strain evidence="2 3">NIES-571</strain>
    </source>
</reference>
<evidence type="ECO:0000313" key="3">
    <source>
        <dbReference type="Proteomes" id="UP000236333"/>
    </source>
</evidence>
<evidence type="ECO:0000313" key="2">
    <source>
        <dbReference type="EMBL" id="PNH03833.1"/>
    </source>
</evidence>
<proteinExistence type="predicted"/>
<keyword evidence="3" id="KW-1185">Reference proteome</keyword>
<protein>
    <submittedName>
        <fullName evidence="2">Uncharacterized protein</fullName>
    </submittedName>
</protein>
<organism evidence="2 3">
    <name type="scientific">Tetrabaena socialis</name>
    <dbReference type="NCBI Taxonomy" id="47790"/>
    <lineage>
        <taxon>Eukaryota</taxon>
        <taxon>Viridiplantae</taxon>
        <taxon>Chlorophyta</taxon>
        <taxon>core chlorophytes</taxon>
        <taxon>Chlorophyceae</taxon>
        <taxon>CS clade</taxon>
        <taxon>Chlamydomonadales</taxon>
        <taxon>Tetrabaenaceae</taxon>
        <taxon>Tetrabaena</taxon>
    </lineage>
</organism>
<evidence type="ECO:0000256" key="1">
    <source>
        <dbReference type="SAM" id="MobiDB-lite"/>
    </source>
</evidence>
<feature type="region of interest" description="Disordered" evidence="1">
    <location>
        <begin position="120"/>
        <end position="193"/>
    </location>
</feature>